<gene>
    <name evidence="1" type="ORF">MA16_Dca024135</name>
</gene>
<evidence type="ECO:0000313" key="1">
    <source>
        <dbReference type="EMBL" id="PKU75378.1"/>
    </source>
</evidence>
<reference evidence="1 2" key="2">
    <citation type="journal article" date="2017" name="Nature">
        <title>The Apostasia genome and the evolution of orchids.</title>
        <authorList>
            <person name="Zhang G.Q."/>
            <person name="Liu K.W."/>
            <person name="Li Z."/>
            <person name="Lohaus R."/>
            <person name="Hsiao Y.Y."/>
            <person name="Niu S.C."/>
            <person name="Wang J.Y."/>
            <person name="Lin Y.C."/>
            <person name="Xu Q."/>
            <person name="Chen L.J."/>
            <person name="Yoshida K."/>
            <person name="Fujiwara S."/>
            <person name="Wang Z.W."/>
            <person name="Zhang Y.Q."/>
            <person name="Mitsuda N."/>
            <person name="Wang M."/>
            <person name="Liu G.H."/>
            <person name="Pecoraro L."/>
            <person name="Huang H.X."/>
            <person name="Xiao X.J."/>
            <person name="Lin M."/>
            <person name="Wu X.Y."/>
            <person name="Wu W.L."/>
            <person name="Chen Y.Y."/>
            <person name="Chang S.B."/>
            <person name="Sakamoto S."/>
            <person name="Ohme-Takagi M."/>
            <person name="Yagi M."/>
            <person name="Zeng S.J."/>
            <person name="Shen C.Y."/>
            <person name="Yeh C.M."/>
            <person name="Luo Y.B."/>
            <person name="Tsai W.C."/>
            <person name="Van de Peer Y."/>
            <person name="Liu Z.J."/>
        </authorList>
    </citation>
    <scope>NUCLEOTIDE SEQUENCE [LARGE SCALE GENOMIC DNA]</scope>
    <source>
        <tissue evidence="1">The whole plant</tissue>
    </source>
</reference>
<sequence length="65" mass="7797">MENLECKLSVFIIKICNFDPLSLGEDLFDVVDDDFLWEFIGRNICLKSTFLYCDIYQSWKEEEFD</sequence>
<dbReference type="EMBL" id="KZ502611">
    <property type="protein sequence ID" value="PKU75378.1"/>
    <property type="molecule type" value="Genomic_DNA"/>
</dbReference>
<protein>
    <submittedName>
        <fullName evidence="1">Uncharacterized protein</fullName>
    </submittedName>
</protein>
<reference evidence="1 2" key="1">
    <citation type="journal article" date="2016" name="Sci. Rep.">
        <title>The Dendrobium catenatum Lindl. genome sequence provides insights into polysaccharide synthase, floral development and adaptive evolution.</title>
        <authorList>
            <person name="Zhang G.Q."/>
            <person name="Xu Q."/>
            <person name="Bian C."/>
            <person name="Tsai W.C."/>
            <person name="Yeh C.M."/>
            <person name="Liu K.W."/>
            <person name="Yoshida K."/>
            <person name="Zhang L.S."/>
            <person name="Chang S.B."/>
            <person name="Chen F."/>
            <person name="Shi Y."/>
            <person name="Su Y.Y."/>
            <person name="Zhang Y.Q."/>
            <person name="Chen L.J."/>
            <person name="Yin Y."/>
            <person name="Lin M."/>
            <person name="Huang H."/>
            <person name="Deng H."/>
            <person name="Wang Z.W."/>
            <person name="Zhu S.L."/>
            <person name="Zhao X."/>
            <person name="Deng C."/>
            <person name="Niu S.C."/>
            <person name="Huang J."/>
            <person name="Wang M."/>
            <person name="Liu G.H."/>
            <person name="Yang H.J."/>
            <person name="Xiao X.J."/>
            <person name="Hsiao Y.Y."/>
            <person name="Wu W.L."/>
            <person name="Chen Y.Y."/>
            <person name="Mitsuda N."/>
            <person name="Ohme-Takagi M."/>
            <person name="Luo Y.B."/>
            <person name="Van de Peer Y."/>
            <person name="Liu Z.J."/>
        </authorList>
    </citation>
    <scope>NUCLEOTIDE SEQUENCE [LARGE SCALE GENOMIC DNA]</scope>
    <source>
        <tissue evidence="1">The whole plant</tissue>
    </source>
</reference>
<proteinExistence type="predicted"/>
<dbReference type="AlphaFoldDB" id="A0A2I0WIC1"/>
<accession>A0A2I0WIC1</accession>
<evidence type="ECO:0000313" key="2">
    <source>
        <dbReference type="Proteomes" id="UP000233837"/>
    </source>
</evidence>
<keyword evidence="2" id="KW-1185">Reference proteome</keyword>
<dbReference type="Proteomes" id="UP000233837">
    <property type="component" value="Unassembled WGS sequence"/>
</dbReference>
<organism evidence="1 2">
    <name type="scientific">Dendrobium catenatum</name>
    <dbReference type="NCBI Taxonomy" id="906689"/>
    <lineage>
        <taxon>Eukaryota</taxon>
        <taxon>Viridiplantae</taxon>
        <taxon>Streptophyta</taxon>
        <taxon>Embryophyta</taxon>
        <taxon>Tracheophyta</taxon>
        <taxon>Spermatophyta</taxon>
        <taxon>Magnoliopsida</taxon>
        <taxon>Liliopsida</taxon>
        <taxon>Asparagales</taxon>
        <taxon>Orchidaceae</taxon>
        <taxon>Epidendroideae</taxon>
        <taxon>Malaxideae</taxon>
        <taxon>Dendrobiinae</taxon>
        <taxon>Dendrobium</taxon>
    </lineage>
</organism>
<name>A0A2I0WIC1_9ASPA</name>